<dbReference type="EMBL" id="JAULSR010000001">
    <property type="protein sequence ID" value="KAK0635395.1"/>
    <property type="molecule type" value="Genomic_DNA"/>
</dbReference>
<evidence type="ECO:0000313" key="1">
    <source>
        <dbReference type="EMBL" id="KAK0635395.1"/>
    </source>
</evidence>
<name>A0AA39XKL0_9PEZI</name>
<dbReference type="Proteomes" id="UP001174934">
    <property type="component" value="Unassembled WGS sequence"/>
</dbReference>
<proteinExistence type="predicted"/>
<accession>A0AA39XKL0</accession>
<organism evidence="1 2">
    <name type="scientific">Bombardia bombarda</name>
    <dbReference type="NCBI Taxonomy" id="252184"/>
    <lineage>
        <taxon>Eukaryota</taxon>
        <taxon>Fungi</taxon>
        <taxon>Dikarya</taxon>
        <taxon>Ascomycota</taxon>
        <taxon>Pezizomycotina</taxon>
        <taxon>Sordariomycetes</taxon>
        <taxon>Sordariomycetidae</taxon>
        <taxon>Sordariales</taxon>
        <taxon>Lasiosphaeriaceae</taxon>
        <taxon>Bombardia</taxon>
    </lineage>
</organism>
<reference evidence="1" key="1">
    <citation type="submission" date="2023-06" db="EMBL/GenBank/DDBJ databases">
        <title>Genome-scale phylogeny and comparative genomics of the fungal order Sordariales.</title>
        <authorList>
            <consortium name="Lawrence Berkeley National Laboratory"/>
            <person name="Hensen N."/>
            <person name="Bonometti L."/>
            <person name="Westerberg I."/>
            <person name="Brannstrom I.O."/>
            <person name="Guillou S."/>
            <person name="Cros-Aarteil S."/>
            <person name="Calhoun S."/>
            <person name="Haridas S."/>
            <person name="Kuo A."/>
            <person name="Mondo S."/>
            <person name="Pangilinan J."/>
            <person name="Riley R."/>
            <person name="LaButti K."/>
            <person name="Andreopoulos B."/>
            <person name="Lipzen A."/>
            <person name="Chen C."/>
            <person name="Yanf M."/>
            <person name="Daum C."/>
            <person name="Ng V."/>
            <person name="Clum A."/>
            <person name="Steindorff A."/>
            <person name="Ohm R."/>
            <person name="Martin F."/>
            <person name="Silar P."/>
            <person name="Natvig D."/>
            <person name="Lalanne C."/>
            <person name="Gautier V."/>
            <person name="Ament-velasquez S.L."/>
            <person name="Kruys A."/>
            <person name="Hutchinson M.I."/>
            <person name="Powell A.J."/>
            <person name="Barry K."/>
            <person name="Miller A.N."/>
            <person name="Grigoriev I.V."/>
            <person name="Debuchy R."/>
            <person name="Gladieux P."/>
            <person name="Thoren M.H."/>
            <person name="Johannesson H."/>
        </authorList>
    </citation>
    <scope>NUCLEOTIDE SEQUENCE</scope>
    <source>
        <strain evidence="1">SMH3391-2</strain>
    </source>
</reference>
<sequence length="170" mass="19211">MCPSVHCGAAFVSMATECRLLEGVYCAIPLIAVEPQQTRRMDVQRVVVDQHRYCQWLHMVSTQSPPSKVSVTRVSTWVRRRVLSAAGRQGFSGDRGERACEEIGPSLQDGQAGRGSKRGHWKVIETESVKACDSVFQRLWNGNRYVMSHVARLFQDQKFCRGRVKANIRC</sequence>
<comment type="caution">
    <text evidence="1">The sequence shown here is derived from an EMBL/GenBank/DDBJ whole genome shotgun (WGS) entry which is preliminary data.</text>
</comment>
<dbReference type="AlphaFoldDB" id="A0AA39XKL0"/>
<keyword evidence="2" id="KW-1185">Reference proteome</keyword>
<gene>
    <name evidence="1" type="ORF">B0T17DRAFT_595073</name>
</gene>
<protein>
    <submittedName>
        <fullName evidence="1">Uncharacterized protein</fullName>
    </submittedName>
</protein>
<evidence type="ECO:0000313" key="2">
    <source>
        <dbReference type="Proteomes" id="UP001174934"/>
    </source>
</evidence>